<evidence type="ECO:0000313" key="3">
    <source>
        <dbReference type="Proteomes" id="UP000838412"/>
    </source>
</evidence>
<keyword evidence="3" id="KW-1185">Reference proteome</keyword>
<dbReference type="CDD" id="cd00198">
    <property type="entry name" value="vWFA"/>
    <property type="match status" value="1"/>
</dbReference>
<sequence length="409" mass="44890">MPLDTVLCLDTSGSMYGAGMDSLRRAVRQFLQGVQETASETGLRENVAVVEFGSRVRIVQSLTNQYWRVQGAVDSLQANGGTPMFEGLMEALKEILQNGGVISLAGGRIKMTPRVILMTDGKPTNTEKVIVAAASFSPKGYSQVGLPYPIPIACVGCGSEVDVGLLAVIAKITNGMFAIGDVSELSSFFRKQVLLIRFALQFAHDMEKLRNLILLREFMARMGEQVSEEELIGLKTLLLAMIVAASAEEESPSPPPAQLAITAPPPRVIKYPLLLISYSPPVRTQPVRVREEVNHCLHCVISLFFPLWVFVWCYLEADMLLDVMGCGLSTDRNGDLSPTGLESEEDRVCILAKKLWDYMVLGQELVKSDVILVLGCHDTRVAEYAARLWLDGWAEHLLFSGNLGHFTKG</sequence>
<reference evidence="2" key="1">
    <citation type="submission" date="2022-01" db="EMBL/GenBank/DDBJ databases">
        <authorList>
            <person name="Braso-Vives M."/>
        </authorList>
    </citation>
    <scope>NUCLEOTIDE SEQUENCE</scope>
</reference>
<dbReference type="GO" id="GO:0005886">
    <property type="term" value="C:plasma membrane"/>
    <property type="evidence" value="ECO:0007669"/>
    <property type="project" value="TreeGrafter"/>
</dbReference>
<protein>
    <submittedName>
        <fullName evidence="2">Hypp7770 protein</fullName>
    </submittedName>
</protein>
<dbReference type="OrthoDB" id="438049at2759"/>
<dbReference type="InterPro" id="IPR002035">
    <property type="entry name" value="VWF_A"/>
</dbReference>
<dbReference type="Pfam" id="PF00092">
    <property type="entry name" value="VWA"/>
    <property type="match status" value="1"/>
</dbReference>
<gene>
    <name evidence="2" type="primary">Hypp7770</name>
    <name evidence="2" type="ORF">BLAG_LOCUS8640</name>
</gene>
<dbReference type="EMBL" id="OV696700">
    <property type="protein sequence ID" value="CAH1246703.1"/>
    <property type="molecule type" value="Genomic_DNA"/>
</dbReference>
<dbReference type="PANTHER" id="PTHR30336:SF20">
    <property type="entry name" value="DUF218 DOMAIN-CONTAINING PROTEIN"/>
    <property type="match status" value="1"/>
</dbReference>
<proteinExistence type="predicted"/>
<dbReference type="SUPFAM" id="SSF53300">
    <property type="entry name" value="vWA-like"/>
    <property type="match status" value="1"/>
</dbReference>
<dbReference type="FunFam" id="3.40.50.410:FF:000186">
    <property type="entry name" value="Uncharacterized protein"/>
    <property type="match status" value="1"/>
</dbReference>
<dbReference type="SMART" id="SM00327">
    <property type="entry name" value="VWA"/>
    <property type="match status" value="1"/>
</dbReference>
<dbReference type="InterPro" id="IPR036465">
    <property type="entry name" value="vWFA_dom_sf"/>
</dbReference>
<dbReference type="AlphaFoldDB" id="A0A8J9Z2Y7"/>
<name>A0A8J9Z2Y7_BRALA</name>
<accession>A0A8J9Z2Y7</accession>
<organism evidence="2 3">
    <name type="scientific">Branchiostoma lanceolatum</name>
    <name type="common">Common lancelet</name>
    <name type="synonym">Amphioxus lanceolatum</name>
    <dbReference type="NCBI Taxonomy" id="7740"/>
    <lineage>
        <taxon>Eukaryota</taxon>
        <taxon>Metazoa</taxon>
        <taxon>Chordata</taxon>
        <taxon>Cephalochordata</taxon>
        <taxon>Leptocardii</taxon>
        <taxon>Amphioxiformes</taxon>
        <taxon>Branchiostomatidae</taxon>
        <taxon>Branchiostoma</taxon>
    </lineage>
</organism>
<dbReference type="PROSITE" id="PS50234">
    <property type="entry name" value="VWFA"/>
    <property type="match status" value="1"/>
</dbReference>
<dbReference type="InterPro" id="IPR051599">
    <property type="entry name" value="Cell_Envelope_Assoc"/>
</dbReference>
<dbReference type="Proteomes" id="UP000838412">
    <property type="component" value="Chromosome 15"/>
</dbReference>
<dbReference type="PANTHER" id="PTHR30336">
    <property type="entry name" value="INNER MEMBRANE PROTEIN, PROBABLE PERMEASE"/>
    <property type="match status" value="1"/>
</dbReference>
<evidence type="ECO:0000259" key="1">
    <source>
        <dbReference type="PROSITE" id="PS50234"/>
    </source>
</evidence>
<dbReference type="Gene3D" id="3.40.50.410">
    <property type="entry name" value="von Willebrand factor, type A domain"/>
    <property type="match status" value="1"/>
</dbReference>
<evidence type="ECO:0000313" key="2">
    <source>
        <dbReference type="EMBL" id="CAH1246703.1"/>
    </source>
</evidence>
<feature type="domain" description="VWFA" evidence="1">
    <location>
        <begin position="4"/>
        <end position="193"/>
    </location>
</feature>